<dbReference type="CDD" id="cd07187">
    <property type="entry name" value="YvcK_like"/>
    <property type="match status" value="1"/>
</dbReference>
<evidence type="ECO:0000313" key="3">
    <source>
        <dbReference type="EMBL" id="PJE63313.1"/>
    </source>
</evidence>
<protein>
    <recommendedName>
        <fullName evidence="2">Putative gluconeogenesis factor</fullName>
    </recommendedName>
</protein>
<comment type="similarity">
    <text evidence="2">Belongs to the gluconeogenesis factor family.</text>
</comment>
<comment type="subcellular location">
    <subcellularLocation>
        <location evidence="2">Cytoplasm</location>
    </subcellularLocation>
</comment>
<proteinExistence type="inferred from homology"/>
<dbReference type="NCBIfam" id="TIGR01826">
    <property type="entry name" value="CofD_related"/>
    <property type="match status" value="1"/>
</dbReference>
<sequence length="331" mass="36601">MNAMKNKNIVVMGGGTGTYTVLSGLKTYPITIGAIITMMDSGGSSGKLRDQYGVLPGGDVRQALVALSESDLLWRKLFLYRFSNGDFQGHNFGNLFLAVTETIGGNFQKALDMAQQLLHTKGKVIPVTFDKTNIQATLEDGIVLTGESIIDERVPHRSPIHTLSLESPARVNPHAIEAIKNADCIVIGPGDIYTSLLPNFMFKELVQEYQKSTAKKILIANLMNKAGQTDQFGLSEYIRIFSIYIGVAPFTHIIINTGKISEEARNYYKEYGENEVADDLNVHDKSMQKVKADLLSDSVFTQVEGDKLERSIVRHDPEKLAKILLELLYGN</sequence>
<dbReference type="Gene3D" id="3.40.50.10680">
    <property type="entry name" value="CofD-like domains"/>
    <property type="match status" value="1"/>
</dbReference>
<dbReference type="AlphaFoldDB" id="A0A2M8KTW2"/>
<comment type="function">
    <text evidence="2">Required for morphogenesis under gluconeogenic growth conditions.</text>
</comment>
<comment type="caution">
    <text evidence="3">The sequence shown here is derived from an EMBL/GenBank/DDBJ whole genome shotgun (WGS) entry which is preliminary data.</text>
</comment>
<name>A0A2M8KTW2_9BACT</name>
<keyword evidence="1 2" id="KW-0963">Cytoplasm</keyword>
<dbReference type="GO" id="GO:0008360">
    <property type="term" value="P:regulation of cell shape"/>
    <property type="evidence" value="ECO:0007669"/>
    <property type="project" value="UniProtKB-UniRule"/>
</dbReference>
<dbReference type="GO" id="GO:0005737">
    <property type="term" value="C:cytoplasm"/>
    <property type="evidence" value="ECO:0007669"/>
    <property type="project" value="UniProtKB-SubCell"/>
</dbReference>
<gene>
    <name evidence="3" type="ORF">COU88_00220</name>
</gene>
<dbReference type="InterPro" id="IPR038136">
    <property type="entry name" value="CofD-like_dom_sf"/>
</dbReference>
<dbReference type="PANTHER" id="PTHR30135">
    <property type="entry name" value="UNCHARACTERIZED PROTEIN YVCK-RELATED"/>
    <property type="match status" value="1"/>
</dbReference>
<dbReference type="Proteomes" id="UP000229554">
    <property type="component" value="Unassembled WGS sequence"/>
</dbReference>
<dbReference type="InterPro" id="IPR002882">
    <property type="entry name" value="CofD"/>
</dbReference>
<dbReference type="GO" id="GO:0043743">
    <property type="term" value="F:LPPG:FO 2-phospho-L-lactate transferase activity"/>
    <property type="evidence" value="ECO:0007669"/>
    <property type="project" value="InterPro"/>
</dbReference>
<evidence type="ECO:0000313" key="4">
    <source>
        <dbReference type="Proteomes" id="UP000229554"/>
    </source>
</evidence>
<organism evidence="3 4">
    <name type="scientific">Candidatus Roizmanbacteria bacterium CG10_big_fil_rev_8_21_14_0_10_39_6</name>
    <dbReference type="NCBI Taxonomy" id="1974853"/>
    <lineage>
        <taxon>Bacteria</taxon>
        <taxon>Candidatus Roizmaniibacteriota</taxon>
    </lineage>
</organism>
<dbReference type="InterPro" id="IPR010119">
    <property type="entry name" value="Gluconeogen_factor"/>
</dbReference>
<accession>A0A2M8KTW2</accession>
<dbReference type="SUPFAM" id="SSF142338">
    <property type="entry name" value="CofD-like"/>
    <property type="match status" value="1"/>
</dbReference>
<evidence type="ECO:0000256" key="1">
    <source>
        <dbReference type="ARBA" id="ARBA00022490"/>
    </source>
</evidence>
<reference evidence="4" key="1">
    <citation type="submission" date="2017-09" db="EMBL/GenBank/DDBJ databases">
        <title>Depth-based differentiation of microbial function through sediment-hosted aquifers and enrichment of novel symbionts in the deep terrestrial subsurface.</title>
        <authorList>
            <person name="Probst A.J."/>
            <person name="Ladd B."/>
            <person name="Jarett J.K."/>
            <person name="Geller-Mcgrath D.E."/>
            <person name="Sieber C.M.K."/>
            <person name="Emerson J.B."/>
            <person name="Anantharaman K."/>
            <person name="Thomas B.C."/>
            <person name="Malmstrom R."/>
            <person name="Stieglmeier M."/>
            <person name="Klingl A."/>
            <person name="Woyke T."/>
            <person name="Ryan C.M."/>
            <person name="Banfield J.F."/>
        </authorList>
    </citation>
    <scope>NUCLEOTIDE SEQUENCE [LARGE SCALE GENOMIC DNA]</scope>
</reference>
<dbReference type="Pfam" id="PF01933">
    <property type="entry name" value="CofD"/>
    <property type="match status" value="1"/>
</dbReference>
<dbReference type="HAMAP" id="MF_00973">
    <property type="entry name" value="Gluconeogen_factor"/>
    <property type="match status" value="1"/>
</dbReference>
<evidence type="ECO:0000256" key="2">
    <source>
        <dbReference type="HAMAP-Rule" id="MF_00973"/>
    </source>
</evidence>
<dbReference type="PANTHER" id="PTHR30135:SF3">
    <property type="entry name" value="GLUCONEOGENESIS FACTOR-RELATED"/>
    <property type="match status" value="1"/>
</dbReference>
<dbReference type="EMBL" id="PFED01000007">
    <property type="protein sequence ID" value="PJE63313.1"/>
    <property type="molecule type" value="Genomic_DNA"/>
</dbReference>